<dbReference type="eggNOG" id="COG4461">
    <property type="taxonomic scope" value="Bacteria"/>
</dbReference>
<sequence>MQSKYLLAGLTIGFILAGCSSQKGPKQRSLCSESWYEYVESRVPTGDGMGHGPDLGSMEWRSVVEFKLGLRDQNLLPDRSNDSWCTSIDQFLKAHDE</sequence>
<proteinExistence type="predicted"/>
<dbReference type="OrthoDB" id="5348860at2"/>
<comment type="caution">
    <text evidence="1">The sequence shown here is derived from an EMBL/GenBank/DDBJ whole genome shotgun (WGS) entry which is preliminary data.</text>
</comment>
<dbReference type="PROSITE" id="PS51257">
    <property type="entry name" value="PROKAR_LIPOPROTEIN"/>
    <property type="match status" value="1"/>
</dbReference>
<dbReference type="EMBL" id="JOKH01000003">
    <property type="protein sequence ID" value="KEQ17120.1"/>
    <property type="molecule type" value="Genomic_DNA"/>
</dbReference>
<organism evidence="1 2">
    <name type="scientific">Endozoicomonas numazuensis</name>
    <dbReference type="NCBI Taxonomy" id="1137799"/>
    <lineage>
        <taxon>Bacteria</taxon>
        <taxon>Pseudomonadati</taxon>
        <taxon>Pseudomonadota</taxon>
        <taxon>Gammaproteobacteria</taxon>
        <taxon>Oceanospirillales</taxon>
        <taxon>Endozoicomonadaceae</taxon>
        <taxon>Endozoicomonas</taxon>
    </lineage>
</organism>
<dbReference type="Proteomes" id="UP000028073">
    <property type="component" value="Unassembled WGS sequence"/>
</dbReference>
<name>A0A081NF97_9GAMM</name>
<evidence type="ECO:0008006" key="3">
    <source>
        <dbReference type="Google" id="ProtNLM"/>
    </source>
</evidence>
<dbReference type="AlphaFoldDB" id="A0A081NF97"/>
<gene>
    <name evidence="1" type="ORF">GZ78_14695</name>
</gene>
<keyword evidence="2" id="KW-1185">Reference proteome</keyword>
<evidence type="ECO:0000313" key="1">
    <source>
        <dbReference type="EMBL" id="KEQ17120.1"/>
    </source>
</evidence>
<evidence type="ECO:0000313" key="2">
    <source>
        <dbReference type="Proteomes" id="UP000028073"/>
    </source>
</evidence>
<reference evidence="1 2" key="1">
    <citation type="submission" date="2014-06" db="EMBL/GenBank/DDBJ databases">
        <title>Whole Genome Sequences of Three Symbiotic Endozoicomonas Bacteria.</title>
        <authorList>
            <person name="Neave M.J."/>
            <person name="Apprill A."/>
            <person name="Voolstra C.R."/>
        </authorList>
    </citation>
    <scope>NUCLEOTIDE SEQUENCE [LARGE SCALE GENOMIC DNA]</scope>
    <source>
        <strain evidence="1 2">DSM 25634</strain>
    </source>
</reference>
<protein>
    <recommendedName>
        <fullName evidence="3">Lipoprotein</fullName>
    </recommendedName>
</protein>
<dbReference type="RefSeq" id="WP_034836993.1">
    <property type="nucleotide sequence ID" value="NZ_JOKH01000003.1"/>
</dbReference>
<accession>A0A081NF97</accession>